<reference evidence="1 2" key="1">
    <citation type="journal article" date="2022" name="DNA Res.">
        <title>Chromosomal-level genome assembly of the orchid tree Bauhinia variegata (Leguminosae; Cercidoideae) supports the allotetraploid origin hypothesis of Bauhinia.</title>
        <authorList>
            <person name="Zhong Y."/>
            <person name="Chen Y."/>
            <person name="Zheng D."/>
            <person name="Pang J."/>
            <person name="Liu Y."/>
            <person name="Luo S."/>
            <person name="Meng S."/>
            <person name="Qian L."/>
            <person name="Wei D."/>
            <person name="Dai S."/>
            <person name="Zhou R."/>
        </authorList>
    </citation>
    <scope>NUCLEOTIDE SEQUENCE [LARGE SCALE GENOMIC DNA]</scope>
    <source>
        <strain evidence="1">BV-YZ2020</strain>
    </source>
</reference>
<evidence type="ECO:0000313" key="1">
    <source>
        <dbReference type="EMBL" id="KAI4323798.1"/>
    </source>
</evidence>
<comment type="caution">
    <text evidence="1">The sequence shown here is derived from an EMBL/GenBank/DDBJ whole genome shotgun (WGS) entry which is preliminary data.</text>
</comment>
<proteinExistence type="predicted"/>
<evidence type="ECO:0000313" key="2">
    <source>
        <dbReference type="Proteomes" id="UP000828941"/>
    </source>
</evidence>
<dbReference type="EMBL" id="CM039434">
    <property type="protein sequence ID" value="KAI4323798.1"/>
    <property type="molecule type" value="Genomic_DNA"/>
</dbReference>
<organism evidence="1 2">
    <name type="scientific">Bauhinia variegata</name>
    <name type="common">Purple orchid tree</name>
    <name type="synonym">Phanera variegata</name>
    <dbReference type="NCBI Taxonomy" id="167791"/>
    <lineage>
        <taxon>Eukaryota</taxon>
        <taxon>Viridiplantae</taxon>
        <taxon>Streptophyta</taxon>
        <taxon>Embryophyta</taxon>
        <taxon>Tracheophyta</taxon>
        <taxon>Spermatophyta</taxon>
        <taxon>Magnoliopsida</taxon>
        <taxon>eudicotyledons</taxon>
        <taxon>Gunneridae</taxon>
        <taxon>Pentapetalae</taxon>
        <taxon>rosids</taxon>
        <taxon>fabids</taxon>
        <taxon>Fabales</taxon>
        <taxon>Fabaceae</taxon>
        <taxon>Cercidoideae</taxon>
        <taxon>Cercideae</taxon>
        <taxon>Bauhiniinae</taxon>
        <taxon>Bauhinia</taxon>
    </lineage>
</organism>
<sequence length="394" mass="44381">MLAETVIGALLQMVFDRVVPGGSVFTWMFGRNDADKAEELFNNLKMLLLSVKAVLDDAEEKQMVDPNVKAWVDIVGKAVYDADDFLDEITTIDLQHKINELGALLQLYESLSIAKLENVVDAADASEAKLQEMKFLDELELTWTNHVHNSPSDEENVLGHLQPHKYLRKLKIENYGGQTFPNWLGNPSFSNIVSIHLIGCRNCSSLPQLGQLLSLEILHVAQMTRIERMNPDFYGNKIILDLFDPSKLCRLKTCLSGRTGCQLMVPNSLPLKSLRQKSVPVLVEDTRLSKLILSKCQVQSFPDEGLLPSHLASLHISRQKLISLDQAGLEHLTSLKHLDIHDCVKLEKLPAEGLPQSLWSLIIKNCPQLVGHCQMHRGQYWHLIYGIEDLVIDK</sequence>
<dbReference type="Proteomes" id="UP000828941">
    <property type="component" value="Chromosome 9"/>
</dbReference>
<keyword evidence="2" id="KW-1185">Reference proteome</keyword>
<name>A0ACB9MIG1_BAUVA</name>
<gene>
    <name evidence="1" type="ORF">L6164_023377</name>
</gene>
<protein>
    <submittedName>
        <fullName evidence="1">Uncharacterized protein</fullName>
    </submittedName>
</protein>
<accession>A0ACB9MIG1</accession>